<dbReference type="EMBL" id="KV454414">
    <property type="protein sequence ID" value="ODQ63434.1"/>
    <property type="molecule type" value="Genomic_DNA"/>
</dbReference>
<dbReference type="InterPro" id="IPR003010">
    <property type="entry name" value="C-N_Hydrolase"/>
</dbReference>
<evidence type="ECO:0000259" key="1">
    <source>
        <dbReference type="PROSITE" id="PS50263"/>
    </source>
</evidence>
<dbReference type="OrthoDB" id="201515at2759"/>
<keyword evidence="2" id="KW-0378">Hydrolase</keyword>
<dbReference type="PANTHER" id="PTHR11750">
    <property type="entry name" value="PROTEIN N-TERMINAL AMIDASE"/>
    <property type="match status" value="1"/>
</dbReference>
<dbReference type="GO" id="GO:0008418">
    <property type="term" value="F:protein-N-terminal asparagine amidohydrolase activity"/>
    <property type="evidence" value="ECO:0007669"/>
    <property type="project" value="EnsemblFungi"/>
</dbReference>
<protein>
    <submittedName>
        <fullName evidence="2">Carbon-nitrogen hydrolase</fullName>
    </submittedName>
</protein>
<dbReference type="PANTHER" id="PTHR11750:SF26">
    <property type="entry name" value="PROTEIN N-TERMINAL AMIDASE"/>
    <property type="match status" value="1"/>
</dbReference>
<dbReference type="GO" id="GO:0030163">
    <property type="term" value="P:protein catabolic process"/>
    <property type="evidence" value="ECO:0007669"/>
    <property type="project" value="EnsemblFungi"/>
</dbReference>
<dbReference type="PROSITE" id="PS50263">
    <property type="entry name" value="CN_HYDROLASE"/>
    <property type="match status" value="1"/>
</dbReference>
<dbReference type="GO" id="GO:0070773">
    <property type="term" value="F:protein-N-terminal glutamine amidohydrolase activity"/>
    <property type="evidence" value="ECO:0007669"/>
    <property type="project" value="EnsemblFungi"/>
</dbReference>
<organism evidence="2 3">
    <name type="scientific">Nadsonia fulvescens var. elongata DSM 6958</name>
    <dbReference type="NCBI Taxonomy" id="857566"/>
    <lineage>
        <taxon>Eukaryota</taxon>
        <taxon>Fungi</taxon>
        <taxon>Dikarya</taxon>
        <taxon>Ascomycota</taxon>
        <taxon>Saccharomycotina</taxon>
        <taxon>Dipodascomycetes</taxon>
        <taxon>Dipodascales</taxon>
        <taxon>Dipodascales incertae sedis</taxon>
        <taxon>Nadsonia</taxon>
    </lineage>
</organism>
<name>A0A1E3PDY5_9ASCO</name>
<dbReference type="STRING" id="857566.A0A1E3PDY5"/>
<sequence>MTTQKVKIGLLQLNPKIGQLPQNIAKATNILSGAFPSLILPPSNSDQEFKPINANGLQEQPDIIILPELALTGYNFSSPQQLEPYLEPTSSGPSTQWAKDVSLKLGCHTVIGYPEKCVKTQKHYNSAVMVDPRGNVLFNYRKTHLYYSDETSGFLENPDRDFSKSAYGPWKSLCNGNIKLNVGICMDLNPYKFEAPFEKYEFANSCKANGANLILCPMAWTSSKSPSLIKTEGKEFEALDDQRKKDIIDHKQSLLLEARSMYDKSGDPIATNVDLLRKPEFSTLNYWLQRMSPYVNEPNQPRSNISRVGFVAGNRIGYEQGDVLYAGSSSVFVFNGKPISAETNPSESVEYYGSLGKAEEGFMMVQIEVDKI</sequence>
<gene>
    <name evidence="2" type="ORF">NADFUDRAFT_75590</name>
</gene>
<feature type="domain" description="CN hydrolase" evidence="1">
    <location>
        <begin position="6"/>
        <end position="357"/>
    </location>
</feature>
<dbReference type="InterPro" id="IPR036526">
    <property type="entry name" value="C-N_Hydrolase_sf"/>
</dbReference>
<evidence type="ECO:0000313" key="3">
    <source>
        <dbReference type="Proteomes" id="UP000095009"/>
    </source>
</evidence>
<dbReference type="SUPFAM" id="SSF56317">
    <property type="entry name" value="Carbon-nitrogen hydrolase"/>
    <property type="match status" value="1"/>
</dbReference>
<reference evidence="2 3" key="1">
    <citation type="journal article" date="2016" name="Proc. Natl. Acad. Sci. U.S.A.">
        <title>Comparative genomics of biotechnologically important yeasts.</title>
        <authorList>
            <person name="Riley R."/>
            <person name="Haridas S."/>
            <person name="Wolfe K.H."/>
            <person name="Lopes M.R."/>
            <person name="Hittinger C.T."/>
            <person name="Goeker M."/>
            <person name="Salamov A.A."/>
            <person name="Wisecaver J.H."/>
            <person name="Long T.M."/>
            <person name="Calvey C.H."/>
            <person name="Aerts A.L."/>
            <person name="Barry K.W."/>
            <person name="Choi C."/>
            <person name="Clum A."/>
            <person name="Coughlan A.Y."/>
            <person name="Deshpande S."/>
            <person name="Douglass A.P."/>
            <person name="Hanson S.J."/>
            <person name="Klenk H.-P."/>
            <person name="LaButti K.M."/>
            <person name="Lapidus A."/>
            <person name="Lindquist E.A."/>
            <person name="Lipzen A.M."/>
            <person name="Meier-Kolthoff J.P."/>
            <person name="Ohm R.A."/>
            <person name="Otillar R.P."/>
            <person name="Pangilinan J.L."/>
            <person name="Peng Y."/>
            <person name="Rokas A."/>
            <person name="Rosa C.A."/>
            <person name="Scheuner C."/>
            <person name="Sibirny A.A."/>
            <person name="Slot J.C."/>
            <person name="Stielow J.B."/>
            <person name="Sun H."/>
            <person name="Kurtzman C.P."/>
            <person name="Blackwell M."/>
            <person name="Grigoriev I.V."/>
            <person name="Jeffries T.W."/>
        </authorList>
    </citation>
    <scope>NUCLEOTIDE SEQUENCE [LARGE SCALE GENOMIC DNA]</scope>
    <source>
        <strain evidence="2 3">DSM 6958</strain>
    </source>
</reference>
<evidence type="ECO:0000313" key="2">
    <source>
        <dbReference type="EMBL" id="ODQ63434.1"/>
    </source>
</evidence>
<proteinExistence type="predicted"/>
<dbReference type="AlphaFoldDB" id="A0A1E3PDY5"/>
<accession>A0A1E3PDY5</accession>
<dbReference type="Gene3D" id="3.60.110.10">
    <property type="entry name" value="Carbon-nitrogen hydrolase"/>
    <property type="match status" value="1"/>
</dbReference>
<keyword evidence="3" id="KW-1185">Reference proteome</keyword>
<dbReference type="Pfam" id="PF00795">
    <property type="entry name" value="CN_hydrolase"/>
    <property type="match status" value="1"/>
</dbReference>
<dbReference type="Proteomes" id="UP000095009">
    <property type="component" value="Unassembled WGS sequence"/>
</dbReference>
<dbReference type="InterPro" id="IPR039703">
    <property type="entry name" value="Nta1"/>
</dbReference>